<dbReference type="PANTHER" id="PTHR23227">
    <property type="entry name" value="BUCENTAUR RELATED"/>
    <property type="match status" value="1"/>
</dbReference>
<dbReference type="PANTHER" id="PTHR23227:SF67">
    <property type="entry name" value="CRANIOFACIAL DEVELOPMENT PROTEIN 2-LIKE"/>
    <property type="match status" value="1"/>
</dbReference>
<dbReference type="EMBL" id="GGMS01006130">
    <property type="protein sequence ID" value="MBY75333.1"/>
    <property type="molecule type" value="Transcribed_RNA"/>
</dbReference>
<dbReference type="InterPro" id="IPR036691">
    <property type="entry name" value="Endo/exonu/phosph_ase_sf"/>
</dbReference>
<dbReference type="SUPFAM" id="SSF56219">
    <property type="entry name" value="DNase I-like"/>
    <property type="match status" value="1"/>
</dbReference>
<proteinExistence type="predicted"/>
<dbReference type="AlphaFoldDB" id="A0A2S2QC91"/>
<sequence length="271" mass="31876">MINNRLLENVKGFEAINERICYIRLKIKEQIVIIFSCHAPTEEKDVETKDIFYDELEQVYNDTSRHAIKIILEDMNAKIGWENIYRPTIGKESLHSISNDNGARLIHFAMSNGIIISSTYFQRKDIHKQTWISPDATTKNQIYHVMIDNKHRSWFSYVRSYRGADADTDYYLVVATLTEKLSILWKENKHMKSTNMLNVDRLRNPLEIVQYRKRITEELCIINEKGEKIIPYHETKWTNIKNVITSAAKNLKEKPNHNKKNTGSIMSVWKL</sequence>
<organism evidence="1">
    <name type="scientific">Sipha flava</name>
    <name type="common">yellow sugarcane aphid</name>
    <dbReference type="NCBI Taxonomy" id="143950"/>
    <lineage>
        <taxon>Eukaryota</taxon>
        <taxon>Metazoa</taxon>
        <taxon>Ecdysozoa</taxon>
        <taxon>Arthropoda</taxon>
        <taxon>Hexapoda</taxon>
        <taxon>Insecta</taxon>
        <taxon>Pterygota</taxon>
        <taxon>Neoptera</taxon>
        <taxon>Paraneoptera</taxon>
        <taxon>Hemiptera</taxon>
        <taxon>Sternorrhyncha</taxon>
        <taxon>Aphidomorpha</taxon>
        <taxon>Aphidoidea</taxon>
        <taxon>Aphididae</taxon>
        <taxon>Sipha</taxon>
    </lineage>
</organism>
<protein>
    <submittedName>
        <fullName evidence="1">Craniofacial development protein 2</fullName>
    </submittedName>
</protein>
<evidence type="ECO:0000313" key="1">
    <source>
        <dbReference type="EMBL" id="MBY75333.1"/>
    </source>
</evidence>
<gene>
    <name evidence="1" type="primary">CFDP2_8</name>
    <name evidence="1" type="ORF">g.172396</name>
</gene>
<dbReference type="Gene3D" id="3.60.10.10">
    <property type="entry name" value="Endonuclease/exonuclease/phosphatase"/>
    <property type="match status" value="1"/>
</dbReference>
<accession>A0A2S2QC91</accession>
<reference evidence="1" key="1">
    <citation type="submission" date="2018-04" db="EMBL/GenBank/DDBJ databases">
        <title>Transcriptome assembly of Sipha flava.</title>
        <authorList>
            <person name="Scully E.D."/>
            <person name="Geib S.M."/>
            <person name="Palmer N.A."/>
            <person name="Koch K."/>
            <person name="Bradshaw J."/>
            <person name="Heng-Moss T."/>
            <person name="Sarath G."/>
        </authorList>
    </citation>
    <scope>NUCLEOTIDE SEQUENCE</scope>
</reference>
<dbReference type="InterPro" id="IPR027124">
    <property type="entry name" value="Swc5/CFDP1/2"/>
</dbReference>
<name>A0A2S2QC91_9HEMI</name>
<dbReference type="OrthoDB" id="6622538at2759"/>